<comment type="caution">
    <text evidence="2">The sequence shown here is derived from an EMBL/GenBank/DDBJ whole genome shotgun (WGS) entry which is preliminary data.</text>
</comment>
<evidence type="ECO:0000313" key="3">
    <source>
        <dbReference type="Proteomes" id="UP001168537"/>
    </source>
</evidence>
<proteinExistence type="predicted"/>
<evidence type="ECO:0000256" key="1">
    <source>
        <dbReference type="SAM" id="MobiDB-lite"/>
    </source>
</evidence>
<sequence>MSTPSTSTRTTPRETTTMPATRSPRRLRTLTAALALVLAGSLSSCSLVDGLGGDPEPVEAENPSAAATEAAYDSQFTRDGTFQSHVDIDGMDFVYTLWPTKSTPRTNEWYPKGNKFFSFTFQVYDLDRALRDPFRTKRKAYLGNIKVTSRTITSDGSPTQRPYKLNAEASRVTFDPEAVTHPVHGMLITSPKGSFEIRNQKIGPMSDDTRGLELTFVAEVHFETAPGSGRFVAKKVKQTVPIAIFESETPTQVAEIPINAN</sequence>
<dbReference type="RefSeq" id="WP_300961486.1">
    <property type="nucleotide sequence ID" value="NZ_JAUHJR010000005.1"/>
</dbReference>
<dbReference type="Proteomes" id="UP001168537">
    <property type="component" value="Unassembled WGS sequence"/>
</dbReference>
<organism evidence="2 3">
    <name type="scientific">Nocardioides abyssi</name>
    <dbReference type="NCBI Taxonomy" id="3058370"/>
    <lineage>
        <taxon>Bacteria</taxon>
        <taxon>Bacillati</taxon>
        <taxon>Actinomycetota</taxon>
        <taxon>Actinomycetes</taxon>
        <taxon>Propionibacteriales</taxon>
        <taxon>Nocardioidaceae</taxon>
        <taxon>Nocardioides</taxon>
    </lineage>
</organism>
<reference evidence="2" key="1">
    <citation type="submission" date="2023-06" db="EMBL/GenBank/DDBJ databases">
        <title>Draft genome sequence of Nocardioides sp. SOB72.</title>
        <authorList>
            <person name="Zhang G."/>
        </authorList>
    </citation>
    <scope>NUCLEOTIDE SEQUENCE</scope>
    <source>
        <strain evidence="2">SOB72</strain>
    </source>
</reference>
<dbReference type="EMBL" id="JAUHJR010000005">
    <property type="protein sequence ID" value="MDN4162319.1"/>
    <property type="molecule type" value="Genomic_DNA"/>
</dbReference>
<accession>A0ABT8EW57</accession>
<evidence type="ECO:0000313" key="2">
    <source>
        <dbReference type="EMBL" id="MDN4162319.1"/>
    </source>
</evidence>
<feature type="compositionally biased region" description="Low complexity" evidence="1">
    <location>
        <begin position="1"/>
        <end position="22"/>
    </location>
</feature>
<gene>
    <name evidence="2" type="ORF">QWY29_13215</name>
</gene>
<feature type="region of interest" description="Disordered" evidence="1">
    <location>
        <begin position="1"/>
        <end position="23"/>
    </location>
</feature>
<protein>
    <submittedName>
        <fullName evidence="2">Uncharacterized protein</fullName>
    </submittedName>
</protein>
<keyword evidence="3" id="KW-1185">Reference proteome</keyword>
<name>A0ABT8EW57_9ACTN</name>